<protein>
    <submittedName>
        <fullName evidence="1">Uncharacterized protein</fullName>
    </submittedName>
</protein>
<dbReference type="Proteomes" id="UP000002730">
    <property type="component" value="Chromosome"/>
</dbReference>
<keyword evidence="2" id="KW-1185">Reference proteome</keyword>
<evidence type="ECO:0000313" key="1">
    <source>
        <dbReference type="EMBL" id="ADL53677.1"/>
    </source>
</evidence>
<sequence length="88" mass="10075">MAAIISHGLSDCAHLKIVSVISSFDCDGNIMPLYVRIGGESLKIYNAYQADSTFNLLHFKCEIMDYDRVKPIKLTYHINDHRWSMPLQ</sequence>
<accession>D9SLP0</accession>
<name>D9SLP0_CLOC7</name>
<dbReference type="KEGG" id="ccb:Clocel_4014"/>
<dbReference type="AlphaFoldDB" id="D9SLP0"/>
<reference evidence="1 2" key="1">
    <citation type="submission" date="2010-08" db="EMBL/GenBank/DDBJ databases">
        <title>Complete sequence of Clostridium cellulovorans 743B.</title>
        <authorList>
            <consortium name="US DOE Joint Genome Institute"/>
            <person name="Lucas S."/>
            <person name="Copeland A."/>
            <person name="Lapidus A."/>
            <person name="Cheng J.-F."/>
            <person name="Bruce D."/>
            <person name="Goodwin L."/>
            <person name="Pitluck S."/>
            <person name="Chertkov O."/>
            <person name="Detter J.C."/>
            <person name="Han C."/>
            <person name="Tapia R."/>
            <person name="Land M."/>
            <person name="Hauser L."/>
            <person name="Chang Y.-J."/>
            <person name="Jeffries C."/>
            <person name="Kyrpides N."/>
            <person name="Ivanova N."/>
            <person name="Mikhailova N."/>
            <person name="Hemme C.L."/>
            <person name="Woyke T."/>
        </authorList>
    </citation>
    <scope>NUCLEOTIDE SEQUENCE [LARGE SCALE GENOMIC DNA]</scope>
    <source>
        <strain evidence="2">ATCC 35296 / DSM 3052 / OCM 3 / 743B</strain>
    </source>
</reference>
<proteinExistence type="predicted"/>
<dbReference type="eggNOG" id="ENOG502ZKPM">
    <property type="taxonomic scope" value="Bacteria"/>
</dbReference>
<gene>
    <name evidence="1" type="ordered locus">Clocel_4014</name>
</gene>
<dbReference type="HOGENOM" id="CLU_2463601_0_0_9"/>
<dbReference type="EMBL" id="CP002160">
    <property type="protein sequence ID" value="ADL53677.1"/>
    <property type="molecule type" value="Genomic_DNA"/>
</dbReference>
<organism evidence="1 2">
    <name type="scientific">Clostridium cellulovorans (strain ATCC 35296 / DSM 3052 / OCM 3 / 743B)</name>
    <dbReference type="NCBI Taxonomy" id="573061"/>
    <lineage>
        <taxon>Bacteria</taxon>
        <taxon>Bacillati</taxon>
        <taxon>Bacillota</taxon>
        <taxon>Clostridia</taxon>
        <taxon>Eubacteriales</taxon>
        <taxon>Clostridiaceae</taxon>
        <taxon>Clostridium</taxon>
    </lineage>
</organism>
<dbReference type="OrthoDB" id="9987034at2"/>
<evidence type="ECO:0000313" key="2">
    <source>
        <dbReference type="Proteomes" id="UP000002730"/>
    </source>
</evidence>
<dbReference type="STRING" id="573061.Clocel_4014"/>